<proteinExistence type="predicted"/>
<accession>A0A382AHK6</accession>
<gene>
    <name evidence="2" type="ORF">METZ01_LOCUS153840</name>
</gene>
<dbReference type="EMBL" id="UINC01025426">
    <property type="protein sequence ID" value="SVB00986.1"/>
    <property type="molecule type" value="Genomic_DNA"/>
</dbReference>
<protein>
    <submittedName>
        <fullName evidence="2">Uncharacterized protein</fullName>
    </submittedName>
</protein>
<dbReference type="AlphaFoldDB" id="A0A382AHK6"/>
<evidence type="ECO:0000313" key="2">
    <source>
        <dbReference type="EMBL" id="SVB00986.1"/>
    </source>
</evidence>
<organism evidence="2">
    <name type="scientific">marine metagenome</name>
    <dbReference type="NCBI Taxonomy" id="408172"/>
    <lineage>
        <taxon>unclassified sequences</taxon>
        <taxon>metagenomes</taxon>
        <taxon>ecological metagenomes</taxon>
    </lineage>
</organism>
<feature type="non-terminal residue" evidence="2">
    <location>
        <position position="520"/>
    </location>
</feature>
<reference evidence="2" key="1">
    <citation type="submission" date="2018-05" db="EMBL/GenBank/DDBJ databases">
        <authorList>
            <person name="Lanie J.A."/>
            <person name="Ng W.-L."/>
            <person name="Kazmierczak K.M."/>
            <person name="Andrzejewski T.M."/>
            <person name="Davidsen T.M."/>
            <person name="Wayne K.J."/>
            <person name="Tettelin H."/>
            <person name="Glass J.I."/>
            <person name="Rusch D."/>
            <person name="Podicherti R."/>
            <person name="Tsui H.-C.T."/>
            <person name="Winkler M.E."/>
        </authorList>
    </citation>
    <scope>NUCLEOTIDE SEQUENCE</scope>
</reference>
<feature type="compositionally biased region" description="Low complexity" evidence="1">
    <location>
        <begin position="105"/>
        <end position="123"/>
    </location>
</feature>
<feature type="region of interest" description="Disordered" evidence="1">
    <location>
        <begin position="97"/>
        <end position="123"/>
    </location>
</feature>
<name>A0A382AHK6_9ZZZZ</name>
<sequence>MKINLLVMIALTILLVVLTPLLVMGIINLGNNIKTDEDIKSEKQVGLEKNEGIESELPPSTTTLILTYPSPIPTYTPLPTYTPVPTYTPLPTYTPYPTIPPTPTTTPASTPTPTNTPIPTLTPINSETVATTKFANQRYAFTPLIGLCDFSSSLIPKLSSEELAFMNKNKLSEVVRFFPSKIFDDETTKIVTTGNIETFPVKLHDDGTHGDDIANDGLFSRACISKTDLEITLTDFDNLAASYRLRDGMLRIVDSSLRGTVPVTTLSPDLIATENAMFMTLGVESYKKVRSGNTFDLQSPKTCETCEEVLNVFGDVLDHIILVPDEPMVDKNTNEYASYLRTSDSTKGIMTYGDPICDPTGWNNHGKSGGINKDYRDLKFGCPSKFLNGGDYPRLKGIIWSGGMEGLNAAFGHWVGIGPRNGNFPLNSGVSWNSTDRKNIDANTTVKGPYPITESLWDPERGKPHQVQVLSNNKWQDARIEAMGGGVFSLTNLDTDHYQFDDILLYMMGFISYANALSEK</sequence>
<evidence type="ECO:0000256" key="1">
    <source>
        <dbReference type="SAM" id="MobiDB-lite"/>
    </source>
</evidence>
<dbReference type="NCBIfam" id="NF041940">
    <property type="entry name" value="choice_anch_X"/>
    <property type="match status" value="1"/>
</dbReference>